<dbReference type="AlphaFoldDB" id="A0A543G810"/>
<dbReference type="RefSeq" id="WP_089080381.1">
    <property type="nucleotide sequence ID" value="NZ_VFPJ01000001.1"/>
</dbReference>
<organism evidence="1 2">
    <name type="scientific">Flavobacterium branchiophilum</name>
    <dbReference type="NCBI Taxonomy" id="55197"/>
    <lineage>
        <taxon>Bacteria</taxon>
        <taxon>Pseudomonadati</taxon>
        <taxon>Bacteroidota</taxon>
        <taxon>Flavobacteriia</taxon>
        <taxon>Flavobacteriales</taxon>
        <taxon>Flavobacteriaceae</taxon>
        <taxon>Flavobacterium</taxon>
    </lineage>
</organism>
<evidence type="ECO:0000313" key="1">
    <source>
        <dbReference type="EMBL" id="TQM42226.1"/>
    </source>
</evidence>
<proteinExistence type="predicted"/>
<dbReference type="Proteomes" id="UP000320773">
    <property type="component" value="Unassembled WGS sequence"/>
</dbReference>
<gene>
    <name evidence="1" type="ORF">BC670_3266</name>
</gene>
<reference evidence="1 2" key="1">
    <citation type="submission" date="2019-06" db="EMBL/GenBank/DDBJ databases">
        <title>Genomic Encyclopedia of Archaeal and Bacterial Type Strains, Phase II (KMG-II): from individual species to whole genera.</title>
        <authorList>
            <person name="Goeker M."/>
        </authorList>
    </citation>
    <scope>NUCLEOTIDE SEQUENCE [LARGE SCALE GENOMIC DNA]</scope>
    <source>
        <strain evidence="1 2">DSM 24789</strain>
    </source>
</reference>
<sequence length="289" mass="33494">MRLKLSKNKAEEVLINLLMEGYSIRQKVDTNYSINFKNREFENNRISINNEINTWNKKVYKDLQNIFPTLLQCYYFNSPPEEGSVIGKLNGDAGWDNMVSFMLKKINALHRFLEIDIKQYTDLPIGKRLYIEDIDSFKNVRDINPSLVDCVLENGYFDKSEDEVQMVFEQIINESFHKKDWGGEENDLYTSNILINGRRTSSAFLLKGNGLRNKTMEIKNCGKNGDQIIRLLQAPAELFIIQFVGNISENVIKDIEGKINEKNLKGQNAYYCIINGQDTARIFKAYNKL</sequence>
<evidence type="ECO:0000313" key="2">
    <source>
        <dbReference type="Proteomes" id="UP000320773"/>
    </source>
</evidence>
<accession>A0A543G810</accession>
<protein>
    <submittedName>
        <fullName evidence="1">Uncharacterized protein</fullName>
    </submittedName>
</protein>
<name>A0A543G810_9FLAO</name>
<dbReference type="EMBL" id="VFPJ01000001">
    <property type="protein sequence ID" value="TQM42226.1"/>
    <property type="molecule type" value="Genomic_DNA"/>
</dbReference>
<comment type="caution">
    <text evidence="1">The sequence shown here is derived from an EMBL/GenBank/DDBJ whole genome shotgun (WGS) entry which is preliminary data.</text>
</comment>